<proteinExistence type="predicted"/>
<dbReference type="EMBL" id="FMZE01000006">
    <property type="protein sequence ID" value="SDD17802.1"/>
    <property type="molecule type" value="Genomic_DNA"/>
</dbReference>
<evidence type="ECO:0000313" key="2">
    <source>
        <dbReference type="EMBL" id="SDD17802.1"/>
    </source>
</evidence>
<dbReference type="InterPro" id="IPR007995">
    <property type="entry name" value="DUF742"/>
</dbReference>
<dbReference type="AlphaFoldDB" id="A0A222VYA7"/>
<dbReference type="PANTHER" id="PTHR36221:SF1">
    <property type="entry name" value="DUF742 DOMAIN-CONTAINING PROTEIN"/>
    <property type="match status" value="1"/>
</dbReference>
<gene>
    <name evidence="2" type="ORF">SAMN05421630_106262</name>
</gene>
<keyword evidence="3" id="KW-1185">Reference proteome</keyword>
<reference evidence="2 3" key="1">
    <citation type="submission" date="2016-10" db="EMBL/GenBank/DDBJ databases">
        <authorList>
            <person name="de Groot N.N."/>
        </authorList>
    </citation>
    <scope>NUCLEOTIDE SEQUENCE [LARGE SCALE GENOMIC DNA]</scope>
    <source>
        <strain evidence="2 3">CGMCC 4.5506</strain>
    </source>
</reference>
<evidence type="ECO:0000256" key="1">
    <source>
        <dbReference type="SAM" id="MobiDB-lite"/>
    </source>
</evidence>
<dbReference type="KEGG" id="pmad:BAY61_30965"/>
<feature type="compositionally biased region" description="Basic residues" evidence="1">
    <location>
        <begin position="25"/>
        <end position="35"/>
    </location>
</feature>
<evidence type="ECO:0000313" key="3">
    <source>
        <dbReference type="Proteomes" id="UP000199494"/>
    </source>
</evidence>
<organism evidence="2 3">
    <name type="scientific">Prauserella marina</name>
    <dbReference type="NCBI Taxonomy" id="530584"/>
    <lineage>
        <taxon>Bacteria</taxon>
        <taxon>Bacillati</taxon>
        <taxon>Actinomycetota</taxon>
        <taxon>Actinomycetes</taxon>
        <taxon>Pseudonocardiales</taxon>
        <taxon>Pseudonocardiaceae</taxon>
        <taxon>Prauserella</taxon>
    </lineage>
</organism>
<name>A0A222VYA7_9PSEU</name>
<feature type="region of interest" description="Disordered" evidence="1">
    <location>
        <begin position="1"/>
        <end position="63"/>
    </location>
</feature>
<sequence length="174" mass="19492">MGTPDDESNTADEKTVGRTGARFPSPRHRDHHQPPVRRSERVFATYENSPADEDGEEEPHEQHRLRVRPYVLTRGRTQGSHYLAIETLISTDPQAPWTNERFGGEYQAVRRLCMQPRSVAEVAALLSVPLGVARVLISDLAEGGFVQVHRSSMTESGRPDPVLLQRVLAGLYQL</sequence>
<protein>
    <submittedName>
        <fullName evidence="2">Uncharacterized protein</fullName>
    </submittedName>
</protein>
<feature type="compositionally biased region" description="Acidic residues" evidence="1">
    <location>
        <begin position="50"/>
        <end position="59"/>
    </location>
</feature>
<dbReference type="Pfam" id="PF05331">
    <property type="entry name" value="DUF742"/>
    <property type="match status" value="1"/>
</dbReference>
<dbReference type="RefSeq" id="WP_091806017.1">
    <property type="nucleotide sequence ID" value="NZ_CP016353.1"/>
</dbReference>
<feature type="compositionally biased region" description="Acidic residues" evidence="1">
    <location>
        <begin position="1"/>
        <end position="10"/>
    </location>
</feature>
<dbReference type="OrthoDB" id="4244884at2"/>
<dbReference type="Proteomes" id="UP000199494">
    <property type="component" value="Unassembled WGS sequence"/>
</dbReference>
<dbReference type="STRING" id="530584.SAMN05421630_106262"/>
<dbReference type="PANTHER" id="PTHR36221">
    <property type="entry name" value="DUF742 DOMAIN-CONTAINING PROTEIN"/>
    <property type="match status" value="1"/>
</dbReference>
<accession>A0A222VYA7</accession>